<dbReference type="InParanoid" id="A0A2J6SLZ1"/>
<evidence type="ECO:0000313" key="3">
    <source>
        <dbReference type="Proteomes" id="UP000235371"/>
    </source>
</evidence>
<dbReference type="Proteomes" id="UP000235371">
    <property type="component" value="Unassembled WGS sequence"/>
</dbReference>
<feature type="region of interest" description="Disordered" evidence="1">
    <location>
        <begin position="258"/>
        <end position="279"/>
    </location>
</feature>
<proteinExistence type="predicted"/>
<feature type="region of interest" description="Disordered" evidence="1">
    <location>
        <begin position="92"/>
        <end position="124"/>
    </location>
</feature>
<evidence type="ECO:0000313" key="2">
    <source>
        <dbReference type="EMBL" id="PMD51784.1"/>
    </source>
</evidence>
<reference evidence="2 3" key="1">
    <citation type="submission" date="2016-04" db="EMBL/GenBank/DDBJ databases">
        <title>A degradative enzymes factory behind the ericoid mycorrhizal symbiosis.</title>
        <authorList>
            <consortium name="DOE Joint Genome Institute"/>
            <person name="Martino E."/>
            <person name="Morin E."/>
            <person name="Grelet G."/>
            <person name="Kuo A."/>
            <person name="Kohler A."/>
            <person name="Daghino S."/>
            <person name="Barry K."/>
            <person name="Choi C."/>
            <person name="Cichocki N."/>
            <person name="Clum A."/>
            <person name="Copeland A."/>
            <person name="Hainaut M."/>
            <person name="Haridas S."/>
            <person name="Labutti K."/>
            <person name="Lindquist E."/>
            <person name="Lipzen A."/>
            <person name="Khouja H.-R."/>
            <person name="Murat C."/>
            <person name="Ohm R."/>
            <person name="Olson A."/>
            <person name="Spatafora J."/>
            <person name="Veneault-Fourrey C."/>
            <person name="Henrissat B."/>
            <person name="Grigoriev I."/>
            <person name="Martin F."/>
            <person name="Perotto S."/>
        </authorList>
    </citation>
    <scope>NUCLEOTIDE SEQUENCE [LARGE SCALE GENOMIC DNA]</scope>
    <source>
        <strain evidence="2 3">E</strain>
    </source>
</reference>
<gene>
    <name evidence="2" type="ORF">K444DRAFT_620881</name>
</gene>
<dbReference type="RefSeq" id="XP_024728688.1">
    <property type="nucleotide sequence ID" value="XM_024881795.1"/>
</dbReference>
<dbReference type="EMBL" id="KZ613912">
    <property type="protein sequence ID" value="PMD51784.1"/>
    <property type="molecule type" value="Genomic_DNA"/>
</dbReference>
<feature type="compositionally biased region" description="Basic and acidic residues" evidence="1">
    <location>
        <begin position="92"/>
        <end position="103"/>
    </location>
</feature>
<dbReference type="AlphaFoldDB" id="A0A2J6SLZ1"/>
<sequence>MEDYGALPEAFKKINRSLLPFIKQRQEVAQIRRILSSHLSGHLNVDGGLPVSRPLSLVDPTNSIDATPHGVRGVQKEYLRCVRANIKARKEYSKASKDHHVEQEGQGSGVGVRERSTSQDGAENSMESFLDLVRQRQNHERLLITQDYIDMLSRKPAASVDHLDLQEVLKDVETLPKVPPEVVNASSSSHMPDGRDLEELVDQLEKSVLRAKMLLKKEQKLLAKVRAENSDPSVQHGSRLQAVDATRHELINWIEGELGRAGDCPPEDEEDHGPTTSMKHGREYIDAELTATQRQYARYTKVREAIVVASGGRLGPQPSPEFGQDNSLQPAREELQNVNGMNQAIYPYLEAMILVSNEQKAMIQQKSHLTITLSKQLKEGSQGLDRLADESHLLPAHPIPAASLQRTTLEGAVSFGDQMSNQERPDASRRARAWVFASESATNATKEAISEKLEEGEKFIVKTQKTLLELDNLLGSDGKGDIWGTVDGNLGVIEGEAAGQS</sequence>
<organism evidence="2 3">
    <name type="scientific">Hyaloscypha bicolor E</name>
    <dbReference type="NCBI Taxonomy" id="1095630"/>
    <lineage>
        <taxon>Eukaryota</taxon>
        <taxon>Fungi</taxon>
        <taxon>Dikarya</taxon>
        <taxon>Ascomycota</taxon>
        <taxon>Pezizomycotina</taxon>
        <taxon>Leotiomycetes</taxon>
        <taxon>Helotiales</taxon>
        <taxon>Hyaloscyphaceae</taxon>
        <taxon>Hyaloscypha</taxon>
        <taxon>Hyaloscypha bicolor</taxon>
    </lineage>
</organism>
<accession>A0A2J6SLZ1</accession>
<name>A0A2J6SLZ1_9HELO</name>
<protein>
    <submittedName>
        <fullName evidence="2">Uncharacterized protein</fullName>
    </submittedName>
</protein>
<dbReference type="OrthoDB" id="5402392at2759"/>
<evidence type="ECO:0000256" key="1">
    <source>
        <dbReference type="SAM" id="MobiDB-lite"/>
    </source>
</evidence>
<dbReference type="GeneID" id="36589872"/>
<keyword evidence="3" id="KW-1185">Reference proteome</keyword>